<evidence type="ECO:0000256" key="4">
    <source>
        <dbReference type="ARBA" id="ARBA00023136"/>
    </source>
</evidence>
<evidence type="ECO:0000313" key="8">
    <source>
        <dbReference type="Proteomes" id="UP000176377"/>
    </source>
</evidence>
<dbReference type="AlphaFoldDB" id="A0A1F6DBU6"/>
<feature type="transmembrane region" description="Helical" evidence="5">
    <location>
        <begin position="348"/>
        <end position="372"/>
    </location>
</feature>
<evidence type="ECO:0000259" key="6">
    <source>
        <dbReference type="Pfam" id="PF04932"/>
    </source>
</evidence>
<feature type="transmembrane region" description="Helical" evidence="5">
    <location>
        <begin position="248"/>
        <end position="268"/>
    </location>
</feature>
<evidence type="ECO:0000313" key="7">
    <source>
        <dbReference type="EMBL" id="OGG58889.1"/>
    </source>
</evidence>
<keyword evidence="3 5" id="KW-1133">Transmembrane helix</keyword>
<comment type="caution">
    <text evidence="7">The sequence shown here is derived from an EMBL/GenBank/DDBJ whole genome shotgun (WGS) entry which is preliminary data.</text>
</comment>
<feature type="transmembrane region" description="Helical" evidence="5">
    <location>
        <begin position="6"/>
        <end position="27"/>
    </location>
</feature>
<feature type="transmembrane region" description="Helical" evidence="5">
    <location>
        <begin position="68"/>
        <end position="91"/>
    </location>
</feature>
<feature type="transmembrane region" description="Helical" evidence="5">
    <location>
        <begin position="129"/>
        <end position="154"/>
    </location>
</feature>
<feature type="transmembrane region" description="Helical" evidence="5">
    <location>
        <begin position="224"/>
        <end position="242"/>
    </location>
</feature>
<dbReference type="InterPro" id="IPR011990">
    <property type="entry name" value="TPR-like_helical_dom_sf"/>
</dbReference>
<dbReference type="PANTHER" id="PTHR37422:SF13">
    <property type="entry name" value="LIPOPOLYSACCHARIDE BIOSYNTHESIS PROTEIN PA4999-RELATED"/>
    <property type="match status" value="1"/>
</dbReference>
<dbReference type="SUPFAM" id="SSF48452">
    <property type="entry name" value="TPR-like"/>
    <property type="match status" value="1"/>
</dbReference>
<feature type="transmembrane region" description="Helical" evidence="5">
    <location>
        <begin position="39"/>
        <end position="62"/>
    </location>
</feature>
<reference evidence="7 8" key="1">
    <citation type="journal article" date="2016" name="Nat. Commun.">
        <title>Thousands of microbial genomes shed light on interconnected biogeochemical processes in an aquifer system.</title>
        <authorList>
            <person name="Anantharaman K."/>
            <person name="Brown C.T."/>
            <person name="Hug L.A."/>
            <person name="Sharon I."/>
            <person name="Castelle C.J."/>
            <person name="Probst A.J."/>
            <person name="Thomas B.C."/>
            <person name="Singh A."/>
            <person name="Wilkins M.J."/>
            <person name="Karaoz U."/>
            <person name="Brodie E.L."/>
            <person name="Williams K.H."/>
            <person name="Hubbard S.S."/>
            <person name="Banfield J.F."/>
        </authorList>
    </citation>
    <scope>NUCLEOTIDE SEQUENCE [LARGE SCALE GENOMIC DNA]</scope>
</reference>
<dbReference type="PANTHER" id="PTHR37422">
    <property type="entry name" value="TEICHURONIC ACID BIOSYNTHESIS PROTEIN TUAE"/>
    <property type="match status" value="1"/>
</dbReference>
<feature type="transmembrane region" description="Helical" evidence="5">
    <location>
        <begin position="103"/>
        <end position="123"/>
    </location>
</feature>
<feature type="transmembrane region" description="Helical" evidence="5">
    <location>
        <begin position="392"/>
        <end position="418"/>
    </location>
</feature>
<evidence type="ECO:0000256" key="1">
    <source>
        <dbReference type="ARBA" id="ARBA00004141"/>
    </source>
</evidence>
<gene>
    <name evidence="7" type="ORF">A2765_00725</name>
</gene>
<keyword evidence="4 5" id="KW-0472">Membrane</keyword>
<feature type="transmembrane region" description="Helical" evidence="5">
    <location>
        <begin position="166"/>
        <end position="187"/>
    </location>
</feature>
<dbReference type="Gene3D" id="1.25.40.10">
    <property type="entry name" value="Tetratricopeptide repeat domain"/>
    <property type="match status" value="2"/>
</dbReference>
<name>A0A1F6DBU6_9BACT</name>
<sequence length="727" mass="80632">MALEKALRYVALAGVFALPFIVLYVANSMFFPFITGKNFAFRMLVEIAGGAWLALALVNPAYRPRRSWLLWAFTAFVVLIAISDMSGTYPFKSFWSNYERMDGWVTLAHLFVYFLVTVSMLTTEKLWRYWWNTTLAVSVLVGGYGLLQLAGLAVINQGGVRLDSRLGNATYLAVYMLFHVFMAALLWSRAWAEKNERALYSWFYGSIIVLDTFILFFTATRGAILGLLGGALLSALLLIVLAPRSRVAWRAGVVILVAIVLAGGFWMAREQAWVQRIEPLQRLANIKSDGITVARIYNAQMAWQGFKERPILGWGQENYAAVFDNHYDPRMYAQEQWFDRTHNIVFDWLIAGGILGLLGYLSLYLFALLAVWRSGAFAPYERAILTGLFAGYFFYLVFTFDNILSYVLFVSLLAYIAARANGAAPAPTKEPMQLLPRNSLPFVAVGAVVVVWGVAWFVNAHMIAANKTLIQAISPQTEGPQKNFDLFKKALGYSRAGTQEVREQLAQAAMGVVGANVPNDLKQQFITLAAEELVKQGNESPANARPPFFLGILLDRAGAYADAKVALDRARTLSPKKQGLLFEAGLNAYARNANDEALADFKEAYELEPAYLEARRYYGAALIRAGREAEAEVILKDDIASGAAADSRIASAYASRNRFDRIVAIWTPFVAKNPENVDARFLLADAYYSAGDPVHAIEILEALKRDIPATATQSDALILQITSGVKP</sequence>
<evidence type="ECO:0000256" key="3">
    <source>
        <dbReference type="ARBA" id="ARBA00022989"/>
    </source>
</evidence>
<accession>A0A1F6DBU6</accession>
<evidence type="ECO:0000256" key="2">
    <source>
        <dbReference type="ARBA" id="ARBA00022692"/>
    </source>
</evidence>
<proteinExistence type="predicted"/>
<evidence type="ECO:0000256" key="5">
    <source>
        <dbReference type="SAM" id="Phobius"/>
    </source>
</evidence>
<dbReference type="Proteomes" id="UP000176377">
    <property type="component" value="Unassembled WGS sequence"/>
</dbReference>
<comment type="subcellular location">
    <subcellularLocation>
        <location evidence="1">Membrane</location>
        <topology evidence="1">Multi-pass membrane protein</topology>
    </subcellularLocation>
</comment>
<feature type="domain" description="O-antigen ligase-related" evidence="6">
    <location>
        <begin position="208"/>
        <end position="361"/>
    </location>
</feature>
<dbReference type="GO" id="GO:0016020">
    <property type="term" value="C:membrane"/>
    <property type="evidence" value="ECO:0007669"/>
    <property type="project" value="UniProtKB-SubCell"/>
</dbReference>
<protein>
    <recommendedName>
        <fullName evidence="6">O-antigen ligase-related domain-containing protein</fullName>
    </recommendedName>
</protein>
<dbReference type="Pfam" id="PF04932">
    <property type="entry name" value="Wzy_C"/>
    <property type="match status" value="1"/>
</dbReference>
<dbReference type="Pfam" id="PF13432">
    <property type="entry name" value="TPR_16"/>
    <property type="match status" value="1"/>
</dbReference>
<keyword evidence="2 5" id="KW-0812">Transmembrane</keyword>
<dbReference type="InterPro" id="IPR007016">
    <property type="entry name" value="O-antigen_ligase-rel_domated"/>
</dbReference>
<feature type="transmembrane region" description="Helical" evidence="5">
    <location>
        <begin position="439"/>
        <end position="458"/>
    </location>
</feature>
<dbReference type="EMBL" id="MFLA01000026">
    <property type="protein sequence ID" value="OGG58889.1"/>
    <property type="molecule type" value="Genomic_DNA"/>
</dbReference>
<organism evidence="7 8">
    <name type="scientific">Candidatus Kaiserbacteria bacterium RIFCSPHIGHO2_01_FULL_56_24</name>
    <dbReference type="NCBI Taxonomy" id="1798487"/>
    <lineage>
        <taxon>Bacteria</taxon>
        <taxon>Candidatus Kaiseribacteriota</taxon>
    </lineage>
</organism>
<dbReference type="InterPro" id="IPR051533">
    <property type="entry name" value="WaaL-like"/>
</dbReference>
<feature type="transmembrane region" description="Helical" evidence="5">
    <location>
        <begin position="199"/>
        <end position="217"/>
    </location>
</feature>